<organism evidence="9 10">
    <name type="scientific">Celerinatantimonas diazotrophica</name>
    <dbReference type="NCBI Taxonomy" id="412034"/>
    <lineage>
        <taxon>Bacteria</taxon>
        <taxon>Pseudomonadati</taxon>
        <taxon>Pseudomonadota</taxon>
        <taxon>Gammaproteobacteria</taxon>
        <taxon>Celerinatantimonadaceae</taxon>
        <taxon>Celerinatantimonas</taxon>
    </lineage>
</organism>
<feature type="transmembrane region" description="Helical" evidence="8">
    <location>
        <begin position="279"/>
        <end position="302"/>
    </location>
</feature>
<feature type="transmembrane region" description="Helical" evidence="8">
    <location>
        <begin position="6"/>
        <end position="23"/>
    </location>
</feature>
<comment type="similarity">
    <text evidence="2">Belongs to the auxin efflux carrier (TC 2.A.69) family.</text>
</comment>
<feature type="transmembrane region" description="Helical" evidence="8">
    <location>
        <begin position="182"/>
        <end position="205"/>
    </location>
</feature>
<dbReference type="Gene3D" id="1.20.1530.20">
    <property type="match status" value="1"/>
</dbReference>
<dbReference type="InterPro" id="IPR004776">
    <property type="entry name" value="Mem_transp_PIN-like"/>
</dbReference>
<comment type="caution">
    <text evidence="9">The sequence shown here is derived from an EMBL/GenBank/DDBJ whole genome shotgun (WGS) entry which is preliminary data.</text>
</comment>
<accession>A0A4R1KAN9</accession>
<evidence type="ECO:0000256" key="8">
    <source>
        <dbReference type="SAM" id="Phobius"/>
    </source>
</evidence>
<evidence type="ECO:0000256" key="2">
    <source>
        <dbReference type="ARBA" id="ARBA00010145"/>
    </source>
</evidence>
<feature type="transmembrane region" description="Helical" evidence="8">
    <location>
        <begin position="217"/>
        <end position="241"/>
    </location>
</feature>
<keyword evidence="10" id="KW-1185">Reference proteome</keyword>
<dbReference type="PANTHER" id="PTHR36838">
    <property type="entry name" value="AUXIN EFFLUX CARRIER FAMILY PROTEIN"/>
    <property type="match status" value="1"/>
</dbReference>
<evidence type="ECO:0000256" key="4">
    <source>
        <dbReference type="ARBA" id="ARBA00022475"/>
    </source>
</evidence>
<dbReference type="GO" id="GO:0005886">
    <property type="term" value="C:plasma membrane"/>
    <property type="evidence" value="ECO:0007669"/>
    <property type="project" value="UniProtKB-SubCell"/>
</dbReference>
<gene>
    <name evidence="9" type="ORF">EV690_0490</name>
</gene>
<reference evidence="9 10" key="1">
    <citation type="submission" date="2019-03" db="EMBL/GenBank/DDBJ databases">
        <title>Genomic Encyclopedia of Type Strains, Phase IV (KMG-IV): sequencing the most valuable type-strain genomes for metagenomic binning, comparative biology and taxonomic classification.</title>
        <authorList>
            <person name="Goeker M."/>
        </authorList>
    </citation>
    <scope>NUCLEOTIDE SEQUENCE [LARGE SCALE GENOMIC DNA]</scope>
    <source>
        <strain evidence="9 10">DSM 18577</strain>
    </source>
</reference>
<evidence type="ECO:0000256" key="1">
    <source>
        <dbReference type="ARBA" id="ARBA00004651"/>
    </source>
</evidence>
<dbReference type="Pfam" id="PF03547">
    <property type="entry name" value="Mem_trans"/>
    <property type="match status" value="2"/>
</dbReference>
<protein>
    <recommendedName>
        <fullName evidence="11">AEC family transporter</fullName>
    </recommendedName>
</protein>
<keyword evidence="5 8" id="KW-0812">Transmembrane</keyword>
<keyword evidence="6 8" id="KW-1133">Transmembrane helix</keyword>
<dbReference type="GO" id="GO:0055085">
    <property type="term" value="P:transmembrane transport"/>
    <property type="evidence" value="ECO:0007669"/>
    <property type="project" value="InterPro"/>
</dbReference>
<evidence type="ECO:0000256" key="5">
    <source>
        <dbReference type="ARBA" id="ARBA00022692"/>
    </source>
</evidence>
<evidence type="ECO:0000313" key="10">
    <source>
        <dbReference type="Proteomes" id="UP000295565"/>
    </source>
</evidence>
<evidence type="ECO:0000256" key="3">
    <source>
        <dbReference type="ARBA" id="ARBA00022448"/>
    </source>
</evidence>
<feature type="transmembrane region" description="Helical" evidence="8">
    <location>
        <begin position="99"/>
        <end position="117"/>
    </location>
</feature>
<keyword evidence="7 8" id="KW-0472">Membrane</keyword>
<feature type="transmembrane region" description="Helical" evidence="8">
    <location>
        <begin position="32"/>
        <end position="51"/>
    </location>
</feature>
<keyword evidence="4" id="KW-1003">Cell membrane</keyword>
<dbReference type="AlphaFoldDB" id="A0A4R1KAN9"/>
<dbReference type="EMBL" id="SMGD01000005">
    <property type="protein sequence ID" value="TCK61492.1"/>
    <property type="molecule type" value="Genomic_DNA"/>
</dbReference>
<dbReference type="InterPro" id="IPR038770">
    <property type="entry name" value="Na+/solute_symporter_sf"/>
</dbReference>
<feature type="transmembrane region" description="Helical" evidence="8">
    <location>
        <begin position="57"/>
        <end position="78"/>
    </location>
</feature>
<keyword evidence="3" id="KW-0813">Transport</keyword>
<comment type="subcellular location">
    <subcellularLocation>
        <location evidence="1">Cell membrane</location>
        <topology evidence="1">Multi-pass membrane protein</topology>
    </subcellularLocation>
</comment>
<dbReference type="Proteomes" id="UP000295565">
    <property type="component" value="Unassembled WGS sequence"/>
</dbReference>
<evidence type="ECO:0008006" key="11">
    <source>
        <dbReference type="Google" id="ProtNLM"/>
    </source>
</evidence>
<feature type="transmembrane region" description="Helical" evidence="8">
    <location>
        <begin position="123"/>
        <end position="144"/>
    </location>
</feature>
<dbReference type="RefSeq" id="WP_165872634.1">
    <property type="nucleotide sequence ID" value="NZ_OU594967.1"/>
</dbReference>
<sequence length="303" mass="32802">MINQILVLFILMALGYGLAKYKVIDAHLSHKLTWLLCYVVMPCLILKAFQIPFSTEMLHNFGVMSVVTIAIHVVYIVLSKLLFNKHTLKDESLIAPMQFTSVYSNCGFMGIPLVAAINHSGVFYGSVYIAINGLFVWTHGLLTYTGKIDRKALLKVLLNPNTIVAVIGIIFFIGSVKLPVPIVSALGYIGSMNTALSMIVVGAAMTQVDLKKIFVNGMAWVITLVRNLLFPSIVLIGLTMAGINSQLLVILLVLSACPVAGMAVIFAQLTGRNTVFPCISLALSTIMSMVSIPVLLALAAMIN</sequence>
<feature type="transmembrane region" description="Helical" evidence="8">
    <location>
        <begin position="156"/>
        <end position="176"/>
    </location>
</feature>
<name>A0A4R1KAN9_9GAMM</name>
<evidence type="ECO:0000256" key="6">
    <source>
        <dbReference type="ARBA" id="ARBA00022989"/>
    </source>
</evidence>
<proteinExistence type="inferred from homology"/>
<evidence type="ECO:0000256" key="7">
    <source>
        <dbReference type="ARBA" id="ARBA00023136"/>
    </source>
</evidence>
<feature type="transmembrane region" description="Helical" evidence="8">
    <location>
        <begin position="247"/>
        <end position="267"/>
    </location>
</feature>
<dbReference type="PANTHER" id="PTHR36838:SF1">
    <property type="entry name" value="SLR1864 PROTEIN"/>
    <property type="match status" value="1"/>
</dbReference>
<evidence type="ECO:0000313" key="9">
    <source>
        <dbReference type="EMBL" id="TCK61492.1"/>
    </source>
</evidence>